<dbReference type="SUPFAM" id="SSF142823">
    <property type="entry name" value="ComB-like"/>
    <property type="match status" value="1"/>
</dbReference>
<evidence type="ECO:0000256" key="1">
    <source>
        <dbReference type="ARBA" id="ARBA00001946"/>
    </source>
</evidence>
<evidence type="ECO:0000256" key="6">
    <source>
        <dbReference type="ARBA" id="ARBA00022842"/>
    </source>
</evidence>
<dbReference type="Gene3D" id="3.90.1560.10">
    <property type="entry name" value="ComB-like"/>
    <property type="match status" value="1"/>
</dbReference>
<name>A0A9D6QJU6_UNCEI</name>
<proteinExistence type="inferred from homology"/>
<evidence type="ECO:0000256" key="2">
    <source>
        <dbReference type="ARBA" id="ARBA00009997"/>
    </source>
</evidence>
<sequence>MRVSVLLTPAPVAATCAIVVDVLRATTTLTVALANGARDILPTATTGEALALRASRGSTLACGEREGLIVAGFDLGNSPFEYTRERVAGKTLAFASTNGSQAMLAARAARRRVLAAFVNAAAVVDAVAGESEVAIVCAGKVGGFSVEDACCAGLLVARLEGRGGIAEGAAARFARAIAPADAHEVRALVEGSAHARYLASMGEAFARDVAFCAGLDSLDRAFAI</sequence>
<reference evidence="8" key="1">
    <citation type="submission" date="2020-07" db="EMBL/GenBank/DDBJ databases">
        <title>Huge and variable diversity of episymbiotic CPR bacteria and DPANN archaea in groundwater ecosystems.</title>
        <authorList>
            <person name="He C.Y."/>
            <person name="Keren R."/>
            <person name="Whittaker M."/>
            <person name="Farag I.F."/>
            <person name="Doudna J."/>
            <person name="Cate J.H.D."/>
            <person name="Banfield J.F."/>
        </authorList>
    </citation>
    <scope>NUCLEOTIDE SEQUENCE</scope>
    <source>
        <strain evidence="8">NC_groundwater_928_Pr1_S-0.2um_72_17</strain>
    </source>
</reference>
<dbReference type="GO" id="GO:0050532">
    <property type="term" value="F:2-phosphosulfolactate phosphatase activity"/>
    <property type="evidence" value="ECO:0007669"/>
    <property type="project" value="UniProtKB-EC"/>
</dbReference>
<dbReference type="EC" id="3.1.3.71" evidence="3"/>
<dbReference type="EMBL" id="JACQAY010000141">
    <property type="protein sequence ID" value="MBI3539526.1"/>
    <property type="molecule type" value="Genomic_DNA"/>
</dbReference>
<comment type="cofactor">
    <cofactor evidence="1">
        <name>Mg(2+)</name>
        <dbReference type="ChEBI" id="CHEBI:18420"/>
    </cofactor>
</comment>
<evidence type="ECO:0000256" key="7">
    <source>
        <dbReference type="ARBA" id="ARBA00033711"/>
    </source>
</evidence>
<evidence type="ECO:0000256" key="5">
    <source>
        <dbReference type="ARBA" id="ARBA00022801"/>
    </source>
</evidence>
<evidence type="ECO:0000313" key="8">
    <source>
        <dbReference type="EMBL" id="MBI3539526.1"/>
    </source>
</evidence>
<evidence type="ECO:0000256" key="3">
    <source>
        <dbReference type="ARBA" id="ARBA00012953"/>
    </source>
</evidence>
<dbReference type="PANTHER" id="PTHR37311">
    <property type="entry name" value="2-PHOSPHOSULFOLACTATE PHOSPHATASE-RELATED"/>
    <property type="match status" value="1"/>
</dbReference>
<keyword evidence="6" id="KW-0460">Magnesium</keyword>
<comment type="similarity">
    <text evidence="2">Belongs to the ComB family.</text>
</comment>
<keyword evidence="5" id="KW-0378">Hydrolase</keyword>
<dbReference type="AlphaFoldDB" id="A0A9D6QJU6"/>
<comment type="caution">
    <text evidence="8">The sequence shown here is derived from an EMBL/GenBank/DDBJ whole genome shotgun (WGS) entry which is preliminary data.</text>
</comment>
<dbReference type="InterPro" id="IPR005238">
    <property type="entry name" value="ComB-like"/>
</dbReference>
<protein>
    <recommendedName>
        <fullName evidence="4">Probable 2-phosphosulfolactate phosphatase</fullName>
        <ecNumber evidence="3">3.1.3.71</ecNumber>
    </recommendedName>
</protein>
<dbReference type="Pfam" id="PF04029">
    <property type="entry name" value="2-ph_phosp"/>
    <property type="match status" value="1"/>
</dbReference>
<dbReference type="GO" id="GO:0000287">
    <property type="term" value="F:magnesium ion binding"/>
    <property type="evidence" value="ECO:0007669"/>
    <property type="project" value="InterPro"/>
</dbReference>
<dbReference type="Proteomes" id="UP000807850">
    <property type="component" value="Unassembled WGS sequence"/>
</dbReference>
<comment type="catalytic activity">
    <reaction evidence="7">
        <text>(2R)-O-phospho-3-sulfolactate + H2O = (2R)-3-sulfolactate + phosphate</text>
        <dbReference type="Rhea" id="RHEA:23416"/>
        <dbReference type="ChEBI" id="CHEBI:15377"/>
        <dbReference type="ChEBI" id="CHEBI:15597"/>
        <dbReference type="ChEBI" id="CHEBI:43474"/>
        <dbReference type="ChEBI" id="CHEBI:58738"/>
        <dbReference type="EC" id="3.1.3.71"/>
    </reaction>
</comment>
<organism evidence="8 9">
    <name type="scientific">Eiseniibacteriota bacterium</name>
    <dbReference type="NCBI Taxonomy" id="2212470"/>
    <lineage>
        <taxon>Bacteria</taxon>
        <taxon>Candidatus Eiseniibacteriota</taxon>
    </lineage>
</organism>
<gene>
    <name evidence="8" type="ORF">HY076_04580</name>
</gene>
<dbReference type="PANTHER" id="PTHR37311:SF1">
    <property type="entry name" value="2-PHOSPHOSULFOLACTATE PHOSPHATASE-RELATED"/>
    <property type="match status" value="1"/>
</dbReference>
<accession>A0A9D6QJU6</accession>
<dbReference type="InterPro" id="IPR036702">
    <property type="entry name" value="ComB-like_sf"/>
</dbReference>
<evidence type="ECO:0000313" key="9">
    <source>
        <dbReference type="Proteomes" id="UP000807850"/>
    </source>
</evidence>
<dbReference type="GO" id="GO:0050545">
    <property type="term" value="F:sulfopyruvate decarboxylase activity"/>
    <property type="evidence" value="ECO:0007669"/>
    <property type="project" value="TreeGrafter"/>
</dbReference>
<evidence type="ECO:0000256" key="4">
    <source>
        <dbReference type="ARBA" id="ARBA00021948"/>
    </source>
</evidence>